<feature type="transmembrane region" description="Helical" evidence="1">
    <location>
        <begin position="21"/>
        <end position="45"/>
    </location>
</feature>
<dbReference type="EMBL" id="CP002338">
    <property type="protein sequence ID" value="ADQ59140.1"/>
    <property type="molecule type" value="Genomic_DNA"/>
</dbReference>
<evidence type="ECO:0000256" key="1">
    <source>
        <dbReference type="SAM" id="Phobius"/>
    </source>
</evidence>
<accession>E4SIZ1</accession>
<name>E4SIZ1_LACAR</name>
<keyword evidence="1" id="KW-0812">Transmembrane</keyword>
<feature type="transmembrane region" description="Helical" evidence="1">
    <location>
        <begin position="57"/>
        <end position="79"/>
    </location>
</feature>
<keyword evidence="1" id="KW-0472">Membrane</keyword>
<dbReference type="AlphaFoldDB" id="E4SIZ1"/>
<dbReference type="HOGENOM" id="CLU_1862633_0_0_9"/>
<organism evidence="2 3">
    <name type="scientific">Lactobacillus amylovorus (strain GRL 1112)</name>
    <dbReference type="NCBI Taxonomy" id="695560"/>
    <lineage>
        <taxon>Bacteria</taxon>
        <taxon>Bacillati</taxon>
        <taxon>Bacillota</taxon>
        <taxon>Bacilli</taxon>
        <taxon>Lactobacillales</taxon>
        <taxon>Lactobacillaceae</taxon>
        <taxon>Lactobacillus</taxon>
    </lineage>
</organism>
<keyword evidence="1" id="KW-1133">Transmembrane helix</keyword>
<dbReference type="Proteomes" id="UP000007033">
    <property type="component" value="Chromosome"/>
</dbReference>
<sequence length="139" mass="15988">MLHKPQTKLNQLHKFSSINRWNFIKTGLLIAGLAVCFMMDRTYFFYPPSLAPAWNNIYFDAVGLIAGLILITVGVFNLHEDRLVKLGLGVSVAFLTVLIVAEFFHVFGAGYYRFHPIILFEFYAIINFMQLAFEYDPQD</sequence>
<dbReference type="KEGG" id="lam:LA2_05905"/>
<proteinExistence type="predicted"/>
<evidence type="ECO:0000313" key="3">
    <source>
        <dbReference type="Proteomes" id="UP000007033"/>
    </source>
</evidence>
<gene>
    <name evidence="2" type="ordered locus">LA2_05905</name>
</gene>
<protein>
    <submittedName>
        <fullName evidence="2">Uncharacterized protein</fullName>
    </submittedName>
</protein>
<feature type="transmembrane region" description="Helical" evidence="1">
    <location>
        <begin position="86"/>
        <end position="108"/>
    </location>
</feature>
<evidence type="ECO:0000313" key="2">
    <source>
        <dbReference type="EMBL" id="ADQ59140.1"/>
    </source>
</evidence>
<reference evidence="2 3" key="1">
    <citation type="journal article" date="2011" name="J. Bacteriol.">
        <title>Genome sequence of Lactobacillus amylovorus GRL1112.</title>
        <authorList>
            <person name="Kant R."/>
            <person name="Paulin L."/>
            <person name="Alatalo E."/>
            <person name="de Vos W.M."/>
            <person name="Palva A."/>
        </authorList>
    </citation>
    <scope>NUCLEOTIDE SEQUENCE [LARGE SCALE GENOMIC DNA]</scope>
    <source>
        <strain evidence="2 3">GRL 1112</strain>
    </source>
</reference>